<dbReference type="InterPro" id="IPR025361">
    <property type="entry name" value="DUF4265"/>
</dbReference>
<reference evidence="2" key="1">
    <citation type="journal article" date="2019" name="Int. J. Syst. Evol. Microbiol.">
        <title>The Global Catalogue of Microorganisms (GCM) 10K type strain sequencing project: providing services to taxonomists for standard genome sequencing and annotation.</title>
        <authorList>
            <consortium name="The Broad Institute Genomics Platform"/>
            <consortium name="The Broad Institute Genome Sequencing Center for Infectious Disease"/>
            <person name="Wu L."/>
            <person name="Ma J."/>
        </authorList>
    </citation>
    <scope>NUCLEOTIDE SEQUENCE [LARGE SCALE GENOMIC DNA]</scope>
    <source>
        <strain evidence="2">JCM 19134</strain>
    </source>
</reference>
<comment type="caution">
    <text evidence="1">The sequence shown here is derived from an EMBL/GenBank/DDBJ whole genome shotgun (WGS) entry which is preliminary data.</text>
</comment>
<dbReference type="Proteomes" id="UP001409585">
    <property type="component" value="Unassembled WGS sequence"/>
</dbReference>
<evidence type="ECO:0000313" key="2">
    <source>
        <dbReference type="Proteomes" id="UP001409585"/>
    </source>
</evidence>
<gene>
    <name evidence="1" type="ORF">GCM10025791_03810</name>
</gene>
<sequence length="160" mass="17595">MQALQVIELFAGTRPDGQAVVEQLRVKENADNTFTLVTSPAFVQGIARGDTISKEEKSKEFNLVQRGGNLCIRVYSRDNTEALCEAITPALEKLGGDLDVETDRLLVYSIHVSCGFTAIEDVLNKAMAKFTQAAWVYGNVYDPADGTTPLNWWQAILAPE</sequence>
<proteinExistence type="predicted"/>
<keyword evidence="2" id="KW-1185">Reference proteome</keyword>
<protein>
    <recommendedName>
        <fullName evidence="3">DUF4265 domain-containing protein</fullName>
    </recommendedName>
</protein>
<dbReference type="EMBL" id="BAABLX010000003">
    <property type="protein sequence ID" value="GAA4930988.1"/>
    <property type="molecule type" value="Genomic_DNA"/>
</dbReference>
<organism evidence="1 2">
    <name type="scientific">Halioxenophilus aromaticivorans</name>
    <dbReference type="NCBI Taxonomy" id="1306992"/>
    <lineage>
        <taxon>Bacteria</taxon>
        <taxon>Pseudomonadati</taxon>
        <taxon>Pseudomonadota</taxon>
        <taxon>Gammaproteobacteria</taxon>
        <taxon>Alteromonadales</taxon>
        <taxon>Alteromonadaceae</taxon>
        <taxon>Halioxenophilus</taxon>
    </lineage>
</organism>
<dbReference type="Pfam" id="PF14085">
    <property type="entry name" value="DUF4265"/>
    <property type="match status" value="1"/>
</dbReference>
<dbReference type="RefSeq" id="WP_345416190.1">
    <property type="nucleotide sequence ID" value="NZ_AP031496.1"/>
</dbReference>
<evidence type="ECO:0000313" key="1">
    <source>
        <dbReference type="EMBL" id="GAA4930988.1"/>
    </source>
</evidence>
<name>A0AAV3TX06_9ALTE</name>
<dbReference type="AlphaFoldDB" id="A0AAV3TX06"/>
<evidence type="ECO:0008006" key="3">
    <source>
        <dbReference type="Google" id="ProtNLM"/>
    </source>
</evidence>
<accession>A0AAV3TX06</accession>